<gene>
    <name evidence="11" type="ORF">MSSD14B_16810</name>
</gene>
<evidence type="ECO:0000256" key="3">
    <source>
        <dbReference type="ARBA" id="ARBA00022884"/>
    </source>
</evidence>
<dbReference type="EMBL" id="BGZI01000008">
    <property type="protein sequence ID" value="GBO88013.1"/>
    <property type="molecule type" value="Genomic_DNA"/>
</dbReference>
<dbReference type="PANTHER" id="PTHR47683">
    <property type="entry name" value="PSEUDOURIDINE SYNTHASE FAMILY PROTEIN-RELATED"/>
    <property type="match status" value="1"/>
</dbReference>
<accession>A0A5M3PYM8</accession>
<dbReference type="RefSeq" id="WP_136632030.1">
    <property type="nucleotide sequence ID" value="NZ_BGZI01000008.1"/>
</dbReference>
<evidence type="ECO:0000259" key="10">
    <source>
        <dbReference type="SMART" id="SM00363"/>
    </source>
</evidence>
<dbReference type="InterPro" id="IPR036986">
    <property type="entry name" value="S4_RNA-bd_sf"/>
</dbReference>
<dbReference type="InterPro" id="IPR018496">
    <property type="entry name" value="PsdUridine_synth_RsuA/RluB_CS"/>
</dbReference>
<feature type="compositionally biased region" description="Basic residues" evidence="9">
    <location>
        <begin position="282"/>
        <end position="293"/>
    </location>
</feature>
<dbReference type="FunFam" id="3.30.70.580:FF:000009">
    <property type="entry name" value="Pseudouridine synthase"/>
    <property type="match status" value="1"/>
</dbReference>
<dbReference type="SUPFAM" id="SSF55174">
    <property type="entry name" value="Alpha-L RNA-binding motif"/>
    <property type="match status" value="1"/>
</dbReference>
<evidence type="ECO:0000256" key="4">
    <source>
        <dbReference type="ARBA" id="ARBA00023235"/>
    </source>
</evidence>
<dbReference type="SUPFAM" id="SSF55120">
    <property type="entry name" value="Pseudouridine synthase"/>
    <property type="match status" value="1"/>
</dbReference>
<dbReference type="InterPro" id="IPR002942">
    <property type="entry name" value="S4_RNA-bd"/>
</dbReference>
<dbReference type="PROSITE" id="PS50889">
    <property type="entry name" value="S4"/>
    <property type="match status" value="1"/>
</dbReference>
<evidence type="ECO:0000313" key="11">
    <source>
        <dbReference type="EMBL" id="GBO88013.1"/>
    </source>
</evidence>
<reference evidence="11 12" key="1">
    <citation type="journal article" date="2019" name="J. Gen. Appl. Microbiol.">
        <title>Aerobic degradation of cis-dichloroethene by the marine bacterium Marinobacter salsuginis strain 5N-3.</title>
        <authorList>
            <person name="Inoue Y."/>
            <person name="Fukunaga Y."/>
            <person name="Katsumata H."/>
            <person name="Ohji S."/>
            <person name="Hosoyama A."/>
            <person name="Mori K."/>
            <person name="Ando K."/>
        </authorList>
    </citation>
    <scope>NUCLEOTIDE SEQUENCE [LARGE SCALE GENOMIC DNA]</scope>
    <source>
        <strain evidence="11 12">NBRC 109114</strain>
    </source>
</reference>
<comment type="function">
    <text evidence="6">Responsible for synthesis of pseudouridine from uracil-2605 in 23S ribosomal RNA.</text>
</comment>
<dbReference type="EC" id="5.4.99.-" evidence="8"/>
<evidence type="ECO:0000313" key="12">
    <source>
        <dbReference type="Proteomes" id="UP000387223"/>
    </source>
</evidence>
<comment type="catalytic activity">
    <reaction evidence="5">
        <text>uridine(2605) in 23S rRNA = pseudouridine(2605) in 23S rRNA</text>
        <dbReference type="Rhea" id="RHEA:42520"/>
        <dbReference type="Rhea" id="RHEA-COMP:10095"/>
        <dbReference type="Rhea" id="RHEA-COMP:10096"/>
        <dbReference type="ChEBI" id="CHEBI:65314"/>
        <dbReference type="ChEBI" id="CHEBI:65315"/>
        <dbReference type="EC" id="5.4.99.22"/>
    </reaction>
</comment>
<dbReference type="InterPro" id="IPR006145">
    <property type="entry name" value="PsdUridine_synth_RsuA/RluA"/>
</dbReference>
<evidence type="ECO:0000256" key="6">
    <source>
        <dbReference type="ARBA" id="ARBA00037383"/>
    </source>
</evidence>
<keyword evidence="2" id="KW-0698">rRNA processing</keyword>
<dbReference type="GO" id="GO:0000455">
    <property type="term" value="P:enzyme-directed rRNA pseudouridine synthesis"/>
    <property type="evidence" value="ECO:0007669"/>
    <property type="project" value="UniProtKB-ARBA"/>
</dbReference>
<dbReference type="Proteomes" id="UP000387223">
    <property type="component" value="Unassembled WGS sequence"/>
</dbReference>
<dbReference type="SMART" id="SM00363">
    <property type="entry name" value="S4"/>
    <property type="match status" value="1"/>
</dbReference>
<dbReference type="Pfam" id="PF01479">
    <property type="entry name" value="S4"/>
    <property type="match status" value="1"/>
</dbReference>
<protein>
    <recommendedName>
        <fullName evidence="8">Pseudouridine synthase</fullName>
        <ecNumber evidence="8">5.4.99.-</ecNumber>
    </recommendedName>
</protein>
<dbReference type="FunFam" id="3.30.70.1560:FF:000001">
    <property type="entry name" value="Pseudouridine synthase"/>
    <property type="match status" value="1"/>
</dbReference>
<name>A0A5M3PYM8_9GAMM</name>
<evidence type="ECO:0000256" key="8">
    <source>
        <dbReference type="RuleBase" id="RU003887"/>
    </source>
</evidence>
<feature type="domain" description="RNA-binding S4" evidence="10">
    <location>
        <begin position="23"/>
        <end position="82"/>
    </location>
</feature>
<dbReference type="CDD" id="cd02556">
    <property type="entry name" value="PseudoU_synth_RluB"/>
    <property type="match status" value="1"/>
</dbReference>
<evidence type="ECO:0000256" key="7">
    <source>
        <dbReference type="PROSITE-ProRule" id="PRU00182"/>
    </source>
</evidence>
<dbReference type="NCBIfam" id="TIGR00093">
    <property type="entry name" value="pseudouridine synthase"/>
    <property type="match status" value="1"/>
</dbReference>
<evidence type="ECO:0000256" key="1">
    <source>
        <dbReference type="ARBA" id="ARBA00008348"/>
    </source>
</evidence>
<keyword evidence="4 8" id="KW-0413">Isomerase</keyword>
<dbReference type="GO" id="GO:0005829">
    <property type="term" value="C:cytosol"/>
    <property type="evidence" value="ECO:0007669"/>
    <property type="project" value="UniProtKB-ARBA"/>
</dbReference>
<feature type="region of interest" description="Disordered" evidence="9">
    <location>
        <begin position="1"/>
        <end position="24"/>
    </location>
</feature>
<dbReference type="InterPro" id="IPR050343">
    <property type="entry name" value="RsuA_PseudoU_synthase"/>
</dbReference>
<organism evidence="11 12">
    <name type="scientific">Marinobacter salsuginis</name>
    <dbReference type="NCBI Taxonomy" id="418719"/>
    <lineage>
        <taxon>Bacteria</taxon>
        <taxon>Pseudomonadati</taxon>
        <taxon>Pseudomonadota</taxon>
        <taxon>Gammaproteobacteria</taxon>
        <taxon>Pseudomonadales</taxon>
        <taxon>Marinobacteraceae</taxon>
        <taxon>Marinobacter</taxon>
    </lineage>
</organism>
<dbReference type="GO" id="GO:0160139">
    <property type="term" value="F:23S rRNA pseudouridine(2605) synthase activity"/>
    <property type="evidence" value="ECO:0007669"/>
    <property type="project" value="UniProtKB-EC"/>
</dbReference>
<feature type="region of interest" description="Disordered" evidence="9">
    <location>
        <begin position="267"/>
        <end position="324"/>
    </location>
</feature>
<dbReference type="Gene3D" id="3.10.290.10">
    <property type="entry name" value="RNA-binding S4 domain"/>
    <property type="match status" value="1"/>
</dbReference>
<dbReference type="PROSITE" id="PS01149">
    <property type="entry name" value="PSI_RSU"/>
    <property type="match status" value="1"/>
</dbReference>
<dbReference type="AlphaFoldDB" id="A0A5M3PYM8"/>
<dbReference type="InterPro" id="IPR020103">
    <property type="entry name" value="PsdUridine_synth_cat_dom_sf"/>
</dbReference>
<dbReference type="InterPro" id="IPR042092">
    <property type="entry name" value="PsdUridine_s_RsuA/RluB/E/F_cat"/>
</dbReference>
<dbReference type="PANTHER" id="PTHR47683:SF3">
    <property type="entry name" value="RIBOSOMAL LARGE SUBUNIT PSEUDOURIDINE SYNTHASE B"/>
    <property type="match status" value="1"/>
</dbReference>
<dbReference type="GO" id="GO:0003723">
    <property type="term" value="F:RNA binding"/>
    <property type="evidence" value="ECO:0007669"/>
    <property type="project" value="UniProtKB-KW"/>
</dbReference>
<evidence type="ECO:0000256" key="2">
    <source>
        <dbReference type="ARBA" id="ARBA00022552"/>
    </source>
</evidence>
<dbReference type="CDD" id="cd00165">
    <property type="entry name" value="S4"/>
    <property type="match status" value="1"/>
</dbReference>
<feature type="compositionally biased region" description="Low complexity" evidence="9">
    <location>
        <begin position="1"/>
        <end position="17"/>
    </location>
</feature>
<dbReference type="Pfam" id="PF00849">
    <property type="entry name" value="PseudoU_synth_2"/>
    <property type="match status" value="1"/>
</dbReference>
<evidence type="ECO:0000256" key="5">
    <source>
        <dbReference type="ARBA" id="ARBA00036944"/>
    </source>
</evidence>
<comment type="caution">
    <text evidence="11">The sequence shown here is derived from an EMBL/GenBank/DDBJ whole genome shotgun (WGS) entry which is preliminary data.</text>
</comment>
<dbReference type="InterPro" id="IPR000748">
    <property type="entry name" value="PsdUridine_synth_RsuA/RluB/E/F"/>
</dbReference>
<dbReference type="Gene3D" id="3.30.70.580">
    <property type="entry name" value="Pseudouridine synthase I, catalytic domain, N-terminal subdomain"/>
    <property type="match status" value="1"/>
</dbReference>
<keyword evidence="3 7" id="KW-0694">RNA-binding</keyword>
<dbReference type="NCBIfam" id="NF007976">
    <property type="entry name" value="PRK10700.1"/>
    <property type="match status" value="1"/>
</dbReference>
<dbReference type="Gene3D" id="3.30.70.1560">
    <property type="entry name" value="Alpha-L RNA-binding motif"/>
    <property type="match status" value="1"/>
</dbReference>
<dbReference type="InterPro" id="IPR020094">
    <property type="entry name" value="TruA/RsuA/RluB/E/F_N"/>
</dbReference>
<proteinExistence type="inferred from homology"/>
<sequence>MAAERPNKPARPARAPASQGGPERIQKLLARAGVGSRREIEGWMEAGRLLVNGQPVAPGQKASVEDRFELDGKRLEVSGAAEVMRRVLIYNKPEGEVTTRKDPEGRPTVFDRLPRLKEHRWISIGRLDINTTGLVLFTTDGELANRLMHPSNQIDREYAVRIFGEVDDAMIERLLQGVLLEDGMAKFTDISPAGGSGMNRWFHVTLLEGRNREVRRLWESQGVRVSRLKRVRYGPIFLPSRLTVGKWEELDQRAVDTLSRTVGLESVEIPQKTPNEKAAHDRQRRKSPGRSGKKTPGNKWAVSDTKPAGRASRPERARSKTPRG</sequence>
<comment type="similarity">
    <text evidence="1 8">Belongs to the pseudouridine synthase RsuA family.</text>
</comment>
<evidence type="ECO:0000256" key="9">
    <source>
        <dbReference type="SAM" id="MobiDB-lite"/>
    </source>
</evidence>